<proteinExistence type="predicted"/>
<dbReference type="InterPro" id="IPR007739">
    <property type="entry name" value="RgpF"/>
</dbReference>
<dbReference type="RefSeq" id="WP_025532103.1">
    <property type="nucleotide sequence ID" value="NZ_QTJW01000050.1"/>
</dbReference>
<dbReference type="OrthoDB" id="9815339at2"/>
<sequence>MSVLAVPDIKRLGIFVFYNKAGKAEEYVDYLLASIRPYLSELFLVSNCELTYKTQKSFKKYTENIFIRENTGLDAAAYKKALLYYCGMDVCREYDEVILFNDTIYGPFISFDKIFTSMNSRDIDFWGILAGYQSEDSTGTMSCGYIPDHIQSWFWVFRKSLLNSNDFWFYWKRYDDSINNFWDVVSKHEFVFTNYFEKLGFKWDIYSDSEPYRSSDLRKNYNFYGYSANLMLQEMHTPFLKRKPFSLPRHELLYMNGGEDMKLALNYVDQHTDYPSKLIYGDLLSNYNVYDIYNSLHLNYILPYNYSVSEVNILKEVGIFLLCHSIKSCLEITKYIASIYQYIDTYIIMSEDLAENIKASVKDQGLNTDQIHFVVSRAESYLCLKEVPGWENYKYILFVHDAVCYWRDKPDTVYQSILYNYLENILKTREFVQNIIQEFESDPSLGLLEAPMPIHHNYFHFYENSWSGYYEKVKEMSEAVHLKCNIEQNKQIISASGAFCCKRIILDKLLSSLLTDNTHIPDEADVFNRLTQFMAQDAGYCTGLIYNAEYASLELANFRFYLNSIMGSSKFPEVSSSYFNEYIENFKSSRSVGVAEDTLCTLYEKIRQRDEEIARLYPLTSLKLQIKLRLKKWLPSGVYKIVLTGKRLIFGPRNLLFDYNR</sequence>
<accession>A0A3E3DCL2</accession>
<protein>
    <recommendedName>
        <fullName evidence="3">Rhamnan synthesis protein F</fullName>
    </recommendedName>
</protein>
<evidence type="ECO:0000313" key="1">
    <source>
        <dbReference type="EMBL" id="RGD66398.1"/>
    </source>
</evidence>
<evidence type="ECO:0008006" key="3">
    <source>
        <dbReference type="Google" id="ProtNLM"/>
    </source>
</evidence>
<dbReference type="AlphaFoldDB" id="A0A3E3DCL2"/>
<dbReference type="EMBL" id="QTJW01000050">
    <property type="protein sequence ID" value="RGD66398.1"/>
    <property type="molecule type" value="Genomic_DNA"/>
</dbReference>
<dbReference type="Proteomes" id="UP000261023">
    <property type="component" value="Unassembled WGS sequence"/>
</dbReference>
<dbReference type="Pfam" id="PF05045">
    <property type="entry name" value="RgpF"/>
    <property type="match status" value="1"/>
</dbReference>
<organism evidence="1 2">
    <name type="scientific">Hungatella hathewayi</name>
    <dbReference type="NCBI Taxonomy" id="154046"/>
    <lineage>
        <taxon>Bacteria</taxon>
        <taxon>Bacillati</taxon>
        <taxon>Bacillota</taxon>
        <taxon>Clostridia</taxon>
        <taxon>Lachnospirales</taxon>
        <taxon>Lachnospiraceae</taxon>
        <taxon>Hungatella</taxon>
    </lineage>
</organism>
<name>A0A3E3DCL2_9FIRM</name>
<evidence type="ECO:0000313" key="2">
    <source>
        <dbReference type="Proteomes" id="UP000261023"/>
    </source>
</evidence>
<gene>
    <name evidence="1" type="ORF">DWX31_32785</name>
</gene>
<reference evidence="1 2" key="1">
    <citation type="submission" date="2018-08" db="EMBL/GenBank/DDBJ databases">
        <title>A genome reference for cultivated species of the human gut microbiota.</title>
        <authorList>
            <person name="Zou Y."/>
            <person name="Xue W."/>
            <person name="Luo G."/>
        </authorList>
    </citation>
    <scope>NUCLEOTIDE SEQUENCE [LARGE SCALE GENOMIC DNA]</scope>
    <source>
        <strain evidence="1 2">AF19-13AC</strain>
    </source>
</reference>
<comment type="caution">
    <text evidence="1">The sequence shown here is derived from an EMBL/GenBank/DDBJ whole genome shotgun (WGS) entry which is preliminary data.</text>
</comment>